<evidence type="ECO:0000313" key="3">
    <source>
        <dbReference type="Proteomes" id="UP000764045"/>
    </source>
</evidence>
<feature type="signal peptide" evidence="1">
    <location>
        <begin position="1"/>
        <end position="24"/>
    </location>
</feature>
<protein>
    <submittedName>
        <fullName evidence="2">Uncharacterized protein</fullName>
    </submittedName>
</protein>
<sequence>MMGKVYYRVLVAVAMAMAALHVSAQELMVATDRPGELEEKVGAVADGISSLSVEGLIDYSDIDYLRALATGKSLERINISQAVVSSGKATAFPTFASWPDTETICRGIGQMPMSEVDSREKQLGSKRMQDIEAIYEGILSYYNSSIMFYETTDPQNPYRYYLVDIETKAVKLASLLFRPLTYAIYPIADSYDWGLNKNFEELAAANGWKALESDGDVFVFNKEGMPVQLEVTAWRHSDDNVYAQMKFLPKAEDVAYDLQSPDLDAFGVAEPAAHIKAYEEGLGNTVETYGETSALGESFVVRFGDGTHVSRKYQLAEGDYSLMSIVEEFEKDKEGILSPDNTSFRKFLSDNGFEDSDSESNVYYNKAREIRLEVRSADDNNGRYATMTFTSTRLSTSGYTMPLLNFEASVRDVLVYEGRRGSKREEGSSLGTYVFTFTGKSEFARAVYEFVGDRLTVVRQFASSKDILLTGEFAAMLRDAGFEQVSSDMFATVYRDKAGKVALTVFNDSGLMEFKKNKDDGPGTGGGQVFEKDENGYFLPLLCFNVDDPMTAINAYEESAGHKVSEWMDNMFTVDKAEPKRPLVDIVYVLTDDKSMLREVIVGCSADNFSKGDFEQFLASKGFEAIGGADGIFVEQRYYNKELKVLAQVDISIGRRIIFSYNEAPGTGE</sequence>
<dbReference type="EMBL" id="JACJJL010000001">
    <property type="protein sequence ID" value="MBM6660213.1"/>
    <property type="molecule type" value="Genomic_DNA"/>
</dbReference>
<accession>A0A938WL36</accession>
<proteinExistence type="predicted"/>
<evidence type="ECO:0000313" key="2">
    <source>
        <dbReference type="EMBL" id="MBM6660213.1"/>
    </source>
</evidence>
<reference evidence="2 3" key="1">
    <citation type="journal article" date="2021" name="Sci. Rep.">
        <title>The distribution of antibiotic resistance genes in chicken gut microbiota commensals.</title>
        <authorList>
            <person name="Juricova H."/>
            <person name="Matiasovicova J."/>
            <person name="Kubasova T."/>
            <person name="Cejkova D."/>
            <person name="Rychlik I."/>
        </authorList>
    </citation>
    <scope>NUCLEOTIDE SEQUENCE [LARGE SCALE GENOMIC DNA]</scope>
    <source>
        <strain evidence="2 3">An819</strain>
    </source>
</reference>
<comment type="caution">
    <text evidence="2">The sequence shown here is derived from an EMBL/GenBank/DDBJ whole genome shotgun (WGS) entry which is preliminary data.</text>
</comment>
<organism evidence="2 3">
    <name type="scientific">Marseilla massiliensis</name>
    <dbReference type="NCBI Taxonomy" id="1841864"/>
    <lineage>
        <taxon>Bacteria</taxon>
        <taxon>Pseudomonadati</taxon>
        <taxon>Bacteroidota</taxon>
        <taxon>Bacteroidia</taxon>
        <taxon>Bacteroidales</taxon>
        <taxon>Prevotellaceae</taxon>
        <taxon>Marseilla</taxon>
    </lineage>
</organism>
<dbReference type="Proteomes" id="UP000764045">
    <property type="component" value="Unassembled WGS sequence"/>
</dbReference>
<gene>
    <name evidence="2" type="ORF">H6B30_00340</name>
</gene>
<keyword evidence="3" id="KW-1185">Reference proteome</keyword>
<dbReference type="AlphaFoldDB" id="A0A938WL36"/>
<feature type="chain" id="PRO_5037575001" evidence="1">
    <location>
        <begin position="25"/>
        <end position="669"/>
    </location>
</feature>
<dbReference type="RefSeq" id="WP_205106764.1">
    <property type="nucleotide sequence ID" value="NZ_JACJJL010000001.1"/>
</dbReference>
<evidence type="ECO:0000256" key="1">
    <source>
        <dbReference type="SAM" id="SignalP"/>
    </source>
</evidence>
<name>A0A938WL36_9BACT</name>
<keyword evidence="1" id="KW-0732">Signal</keyword>